<dbReference type="InterPro" id="IPR016130">
    <property type="entry name" value="Tyr_Pase_AS"/>
</dbReference>
<keyword evidence="2" id="KW-1185">Reference proteome</keyword>
<dbReference type="EMBL" id="FMTP01000003">
    <property type="protein sequence ID" value="SCW72028.1"/>
    <property type="molecule type" value="Genomic_DNA"/>
</dbReference>
<dbReference type="PROSITE" id="PS00383">
    <property type="entry name" value="TYR_PHOSPHATASE_1"/>
    <property type="match status" value="1"/>
</dbReference>
<sequence>MIHVCPLSRLEETVTRTGAEHVLSVINIATPVTLPPTVRRENHLFVGFNDILSPQEGLVHPSIEHVEAILGFVRRWPRQAPLVVHCYLGVSRSTASAYITACALAPERDEAEIAQALRAASPIATPNALLVEIADAALGRQGRMRAAIAAIGRGREAMENEPFEIRLG</sequence>
<reference evidence="2" key="1">
    <citation type="submission" date="2016-10" db="EMBL/GenBank/DDBJ databases">
        <authorList>
            <person name="Varghese N."/>
            <person name="Submissions S."/>
        </authorList>
    </citation>
    <scope>NUCLEOTIDE SEQUENCE [LARGE SCALE GENOMIC DNA]</scope>
    <source>
        <strain evidence="2">CGMCC 1.1761</strain>
    </source>
</reference>
<dbReference type="InterPro" id="IPR029021">
    <property type="entry name" value="Prot-tyrosine_phosphatase-like"/>
</dbReference>
<gene>
    <name evidence="1" type="ORF">SAMN05660859_2453</name>
</gene>
<accession>A0A1G4SSD7</accession>
<evidence type="ECO:0000313" key="1">
    <source>
        <dbReference type="EMBL" id="SCW72028.1"/>
    </source>
</evidence>
<evidence type="ECO:0008006" key="3">
    <source>
        <dbReference type="Google" id="ProtNLM"/>
    </source>
</evidence>
<dbReference type="AlphaFoldDB" id="A0A1G4SSD7"/>
<dbReference type="Gene3D" id="3.90.190.10">
    <property type="entry name" value="Protein tyrosine phosphatase superfamily"/>
    <property type="match status" value="1"/>
</dbReference>
<protein>
    <recommendedName>
        <fullName evidence="3">Tyrosine specific protein phosphatases domain-containing protein</fullName>
    </recommendedName>
</protein>
<dbReference type="STRING" id="177413.SAMN05660859_2453"/>
<dbReference type="Proteomes" id="UP000198889">
    <property type="component" value="Unassembled WGS sequence"/>
</dbReference>
<evidence type="ECO:0000313" key="2">
    <source>
        <dbReference type="Proteomes" id="UP000198889"/>
    </source>
</evidence>
<proteinExistence type="predicted"/>
<dbReference type="SUPFAM" id="SSF52799">
    <property type="entry name" value="(Phosphotyrosine protein) phosphatases II"/>
    <property type="match status" value="1"/>
</dbReference>
<dbReference type="RefSeq" id="WP_091439826.1">
    <property type="nucleotide sequence ID" value="NZ_FMTP01000003.1"/>
</dbReference>
<organism evidence="1 2">
    <name type="scientific">Ancylobacter rudongensis</name>
    <dbReference type="NCBI Taxonomy" id="177413"/>
    <lineage>
        <taxon>Bacteria</taxon>
        <taxon>Pseudomonadati</taxon>
        <taxon>Pseudomonadota</taxon>
        <taxon>Alphaproteobacteria</taxon>
        <taxon>Hyphomicrobiales</taxon>
        <taxon>Xanthobacteraceae</taxon>
        <taxon>Ancylobacter</taxon>
    </lineage>
</organism>
<name>A0A1G4SSD7_9HYPH</name>